<feature type="transmembrane region" description="Helical" evidence="1">
    <location>
        <begin position="20"/>
        <end position="45"/>
    </location>
</feature>
<evidence type="ECO:0000256" key="1">
    <source>
        <dbReference type="SAM" id="Phobius"/>
    </source>
</evidence>
<evidence type="ECO:0000313" key="2">
    <source>
        <dbReference type="EMBL" id="KAC6031265.1"/>
    </source>
</evidence>
<organism evidence="2 3">
    <name type="scientific">Carpinus fangiana</name>
    <dbReference type="NCBI Taxonomy" id="176857"/>
    <lineage>
        <taxon>Eukaryota</taxon>
        <taxon>Viridiplantae</taxon>
        <taxon>Streptophyta</taxon>
        <taxon>Embryophyta</taxon>
        <taxon>Tracheophyta</taxon>
        <taxon>Spermatophyta</taxon>
        <taxon>Magnoliopsida</taxon>
        <taxon>eudicotyledons</taxon>
        <taxon>Gunneridae</taxon>
        <taxon>Pentapetalae</taxon>
        <taxon>rosids</taxon>
        <taxon>fabids</taxon>
        <taxon>Fagales</taxon>
        <taxon>Betulaceae</taxon>
        <taxon>Carpinus</taxon>
    </lineage>
</organism>
<keyword evidence="3" id="KW-1185">Reference proteome</keyword>
<dbReference type="Proteomes" id="UP000327013">
    <property type="component" value="Unassembled WGS sequence"/>
</dbReference>
<accession>A0A5N6L6L1</accession>
<gene>
    <name evidence="2" type="ORF">FH972_027243</name>
</gene>
<keyword evidence="1" id="KW-1133">Transmembrane helix</keyword>
<evidence type="ECO:0008006" key="4">
    <source>
        <dbReference type="Google" id="ProtNLM"/>
    </source>
</evidence>
<dbReference type="AlphaFoldDB" id="A0A5N6L6L1"/>
<comment type="caution">
    <text evidence="2">The sequence shown here is derived from an EMBL/GenBank/DDBJ whole genome shotgun (WGS) entry which is preliminary data.</text>
</comment>
<evidence type="ECO:0000313" key="3">
    <source>
        <dbReference type="Proteomes" id="UP000327013"/>
    </source>
</evidence>
<keyword evidence="1" id="KW-0472">Membrane</keyword>
<dbReference type="EMBL" id="VIBQ01001245">
    <property type="protein sequence ID" value="KAC6031265.1"/>
    <property type="molecule type" value="Genomic_DNA"/>
</dbReference>
<sequence length="66" mass="7280">MEFNFIDFNFERGVDEEEPIVVGVGLCGAAIFIIIVCCSSFELVFSRTNSLSRCGNIGMDVNIGQR</sequence>
<reference evidence="2 3" key="1">
    <citation type="submission" date="2019-06" db="EMBL/GenBank/DDBJ databases">
        <title>A chromosomal-level reference genome of Carpinus fangiana (Coryloideae, Betulaceae).</title>
        <authorList>
            <person name="Yang X."/>
            <person name="Wang Z."/>
            <person name="Zhang L."/>
            <person name="Hao G."/>
            <person name="Liu J."/>
            <person name="Yang Y."/>
        </authorList>
    </citation>
    <scope>NUCLEOTIDE SEQUENCE [LARGE SCALE GENOMIC DNA]</scope>
    <source>
        <strain evidence="2">Cfa_2016G</strain>
        <tissue evidence="2">Leaf</tissue>
    </source>
</reference>
<protein>
    <recommendedName>
        <fullName evidence="4">Transmembrane protein</fullName>
    </recommendedName>
</protein>
<name>A0A5N6L6L1_9ROSI</name>
<keyword evidence="1" id="KW-0812">Transmembrane</keyword>
<proteinExistence type="predicted"/>